<comment type="similarity">
    <text evidence="10">Belongs to the phosphofructokinase type A (PFKA) family. PPi-dependent PFK group II subfamily. Clade 'Long' sub-subfamily.</text>
</comment>
<dbReference type="InterPro" id="IPR000023">
    <property type="entry name" value="Phosphofructokinase_dom"/>
</dbReference>
<comment type="caution">
    <text evidence="12">The sequence shown here is derived from an EMBL/GenBank/DDBJ whole genome shotgun (WGS) entry which is preliminary data.</text>
</comment>
<feature type="binding site" evidence="10">
    <location>
        <position position="174"/>
    </location>
    <ligand>
        <name>Mg(2+)</name>
        <dbReference type="ChEBI" id="CHEBI:18420"/>
        <note>catalytic</note>
    </ligand>
</feature>
<dbReference type="InterPro" id="IPR011183">
    <property type="entry name" value="PfpB_PPi_PFK"/>
</dbReference>
<dbReference type="InterPro" id="IPR035966">
    <property type="entry name" value="PKF_sf"/>
</dbReference>
<dbReference type="SUPFAM" id="SSF53784">
    <property type="entry name" value="Phosphofructokinase"/>
    <property type="match status" value="1"/>
</dbReference>
<feature type="site" description="Important for catalytic activity; stabilizes the transition state when the phosphoryl donor is PPi" evidence="10">
    <location>
        <position position="201"/>
    </location>
</feature>
<feature type="domain" description="Phosphofructokinase" evidence="11">
    <location>
        <begin position="72"/>
        <end position="386"/>
    </location>
</feature>
<keyword evidence="8 10" id="KW-0324">Glycolysis</keyword>
<dbReference type="HAMAP" id="MF_01980">
    <property type="entry name" value="Phosphofructokinase_II_Long"/>
    <property type="match status" value="1"/>
</dbReference>
<comment type="catalytic activity">
    <reaction evidence="9 10">
        <text>beta-D-fructose 6-phosphate + diphosphate = beta-D-fructose 1,6-bisphosphate + phosphate + H(+)</text>
        <dbReference type="Rhea" id="RHEA:13613"/>
        <dbReference type="ChEBI" id="CHEBI:15378"/>
        <dbReference type="ChEBI" id="CHEBI:32966"/>
        <dbReference type="ChEBI" id="CHEBI:33019"/>
        <dbReference type="ChEBI" id="CHEBI:43474"/>
        <dbReference type="ChEBI" id="CHEBI:57634"/>
        <dbReference type="EC" id="2.7.1.90"/>
    </reaction>
</comment>
<dbReference type="GO" id="GO:0047334">
    <property type="term" value="F:diphosphate-fructose-6-phosphate 1-phosphotransferase activity"/>
    <property type="evidence" value="ECO:0007669"/>
    <property type="project" value="UniProtKB-EC"/>
</dbReference>
<evidence type="ECO:0000313" key="12">
    <source>
        <dbReference type="EMBL" id="GIQ83624.1"/>
    </source>
</evidence>
<keyword evidence="5 10" id="KW-0479">Metal-binding</keyword>
<keyword evidence="3 10" id="KW-0963">Cytoplasm</keyword>
<dbReference type="GO" id="GO:0009749">
    <property type="term" value="P:response to glucose"/>
    <property type="evidence" value="ECO:0007669"/>
    <property type="project" value="TreeGrafter"/>
</dbReference>
<evidence type="ECO:0000256" key="2">
    <source>
        <dbReference type="ARBA" id="ARBA00003138"/>
    </source>
</evidence>
<feature type="site" description="Important for catalytic activity and substrate specificity; stabilizes the transition state when the phosphoryl donor is PPi; prevents ATP from binding by mimicking the alpha-phosphate group of ATP" evidence="10">
    <location>
        <position position="175"/>
    </location>
</feature>
<comment type="cofactor">
    <cofactor evidence="1 10">
        <name>Mg(2+)</name>
        <dbReference type="ChEBI" id="CHEBI:18420"/>
    </cofactor>
</comment>
<proteinExistence type="inferred from homology"/>
<dbReference type="PRINTS" id="PR00476">
    <property type="entry name" value="PHFRCTKINASE"/>
</dbReference>
<dbReference type="GO" id="GO:0003872">
    <property type="term" value="F:6-phosphofructokinase activity"/>
    <property type="evidence" value="ECO:0007669"/>
    <property type="project" value="UniProtKB-UniRule"/>
</dbReference>
<evidence type="ECO:0000259" key="11">
    <source>
        <dbReference type="Pfam" id="PF00365"/>
    </source>
</evidence>
<comment type="function">
    <text evidence="2 10">Catalyzes the phosphorylation of D-fructose 6-phosphate, the first committing step of glycolysis. Uses inorganic phosphate (PPi) as phosphoryl donor instead of ATP like common ATP-dependent phosphofructokinases (ATP-PFKs), which renders the reaction reversible, and can thus function both in glycolysis and gluconeogenesis. Consistently, PPi-PFK can replace the enzymes of both the forward (ATP-PFK) and reverse (fructose-bisphosphatase (FBPase)) reactions.</text>
</comment>
<accession>A0A9K3GGX6</accession>
<feature type="binding site" evidence="10">
    <location>
        <begin position="250"/>
        <end position="252"/>
    </location>
    <ligand>
        <name>substrate</name>
    </ligand>
</feature>
<dbReference type="OrthoDB" id="537915at2759"/>
<comment type="activity regulation">
    <text evidence="10">Non-allosteric.</text>
</comment>
<feature type="binding site" evidence="10">
    <location>
        <position position="80"/>
    </location>
    <ligand>
        <name>diphosphate</name>
        <dbReference type="ChEBI" id="CHEBI:33019"/>
    </ligand>
</feature>
<feature type="binding site" evidence="10">
    <location>
        <position position="311"/>
    </location>
    <ligand>
        <name>substrate</name>
    </ligand>
</feature>
<dbReference type="Gene3D" id="3.40.50.460">
    <property type="entry name" value="Phosphofructokinase domain"/>
    <property type="match status" value="1"/>
</dbReference>
<evidence type="ECO:0000313" key="13">
    <source>
        <dbReference type="Proteomes" id="UP000265618"/>
    </source>
</evidence>
<feature type="binding site" evidence="10">
    <location>
        <begin position="419"/>
        <end position="422"/>
    </location>
    <ligand>
        <name>substrate</name>
    </ligand>
</feature>
<comment type="subcellular location">
    <subcellularLocation>
        <location evidence="10">Cytoplasm</location>
    </subcellularLocation>
</comment>
<name>A0A9K3GGX6_9EUKA</name>
<dbReference type="EC" id="2.7.1.90" evidence="10"/>
<dbReference type="NCBIfam" id="NF005482">
    <property type="entry name" value="PRK07085.1"/>
    <property type="match status" value="1"/>
</dbReference>
<dbReference type="GO" id="GO:0005829">
    <property type="term" value="C:cytosol"/>
    <property type="evidence" value="ECO:0007669"/>
    <property type="project" value="TreeGrafter"/>
</dbReference>
<dbReference type="GO" id="GO:0005524">
    <property type="term" value="F:ATP binding"/>
    <property type="evidence" value="ECO:0007669"/>
    <property type="project" value="InterPro"/>
</dbReference>
<dbReference type="Pfam" id="PF00365">
    <property type="entry name" value="PFK"/>
    <property type="match status" value="1"/>
</dbReference>
<feature type="active site" description="Proton acceptor" evidence="10">
    <location>
        <position position="204"/>
    </location>
</feature>
<dbReference type="Gene3D" id="1.10.10.480">
    <property type="entry name" value="Phosphofructokinase, domain 3"/>
    <property type="match status" value="1"/>
</dbReference>
<comment type="pathway">
    <text evidence="10">Carbohydrate degradation; glycolysis; D-glyceraldehyde 3-phosphate and glycerone phosphate from D-glucose: step 3/4.</text>
</comment>
<organism evidence="12 13">
    <name type="scientific">Kipferlia bialata</name>
    <dbReference type="NCBI Taxonomy" id="797122"/>
    <lineage>
        <taxon>Eukaryota</taxon>
        <taxon>Metamonada</taxon>
        <taxon>Carpediemonas-like organisms</taxon>
        <taxon>Kipferlia</taxon>
    </lineage>
</organism>
<evidence type="ECO:0000256" key="1">
    <source>
        <dbReference type="ARBA" id="ARBA00001946"/>
    </source>
</evidence>
<reference evidence="12 13" key="1">
    <citation type="journal article" date="2018" name="PLoS ONE">
        <title>The draft genome of Kipferlia bialata reveals reductive genome evolution in fornicate parasites.</title>
        <authorList>
            <person name="Tanifuji G."/>
            <person name="Takabayashi S."/>
            <person name="Kume K."/>
            <person name="Takagi M."/>
            <person name="Nakayama T."/>
            <person name="Kamikawa R."/>
            <person name="Inagaki Y."/>
            <person name="Hashimoto T."/>
        </authorList>
    </citation>
    <scope>NUCLEOTIDE SEQUENCE [LARGE SCALE GENOMIC DNA]</scope>
    <source>
        <strain evidence="12">NY0173</strain>
    </source>
</reference>
<dbReference type="AlphaFoldDB" id="A0A9K3GGX6"/>
<dbReference type="Gene3D" id="3.40.50.450">
    <property type="match status" value="1"/>
</dbReference>
<protein>
    <recommendedName>
        <fullName evidence="10">Pyrophosphate--fructose 6-phosphate 1-phosphotransferase</fullName>
        <ecNumber evidence="10">2.7.1.90</ecNumber>
    </recommendedName>
    <alternativeName>
        <fullName evidence="10">6-phosphofructokinase, pyrophosphate dependent</fullName>
    </alternativeName>
    <alternativeName>
        <fullName evidence="10">PPi-dependent phosphofructokinase</fullName>
        <shortName evidence="10">PPi-PFK</shortName>
    </alternativeName>
    <alternativeName>
        <fullName evidence="10">Pyrophosphate-dependent 6-phosphofructose-1-kinase</fullName>
    </alternativeName>
</protein>
<dbReference type="Proteomes" id="UP000265618">
    <property type="component" value="Unassembled WGS sequence"/>
</dbReference>
<evidence type="ECO:0000256" key="4">
    <source>
        <dbReference type="ARBA" id="ARBA00022679"/>
    </source>
</evidence>
<dbReference type="InterPro" id="IPR022953">
    <property type="entry name" value="ATP_PFK"/>
</dbReference>
<comment type="caution">
    <text evidence="10">Lacks conserved residue(s) required for the propagation of feature annotation.</text>
</comment>
<dbReference type="PANTHER" id="PTHR43650">
    <property type="entry name" value="PYROPHOSPHATE--FRUCTOSE 6-PHOSPHATE 1-PHOSPHOTRANSFERASE"/>
    <property type="match status" value="1"/>
</dbReference>
<evidence type="ECO:0000256" key="6">
    <source>
        <dbReference type="ARBA" id="ARBA00022777"/>
    </source>
</evidence>
<evidence type="ECO:0000256" key="9">
    <source>
        <dbReference type="ARBA" id="ARBA00048072"/>
    </source>
</evidence>
<evidence type="ECO:0000256" key="7">
    <source>
        <dbReference type="ARBA" id="ARBA00022842"/>
    </source>
</evidence>
<comment type="subunit">
    <text evidence="10">Homodimer or monomer.</text>
</comment>
<keyword evidence="4 10" id="KW-0808">Transferase</keyword>
<keyword evidence="7 10" id="KW-0460">Magnesium</keyword>
<dbReference type="GO" id="GO:0006002">
    <property type="term" value="P:fructose 6-phosphate metabolic process"/>
    <property type="evidence" value="ECO:0007669"/>
    <property type="project" value="InterPro"/>
</dbReference>
<evidence type="ECO:0000256" key="3">
    <source>
        <dbReference type="ARBA" id="ARBA00022490"/>
    </source>
</evidence>
<evidence type="ECO:0000256" key="5">
    <source>
        <dbReference type="ARBA" id="ARBA00022723"/>
    </source>
</evidence>
<keyword evidence="13" id="KW-1185">Reference proteome</keyword>
<evidence type="ECO:0000256" key="8">
    <source>
        <dbReference type="ARBA" id="ARBA00023152"/>
    </source>
</evidence>
<feature type="binding site" evidence="10">
    <location>
        <begin position="242"/>
        <end position="243"/>
    </location>
    <ligand>
        <name>substrate</name>
        <note>ligand shared between dimeric partners</note>
    </ligand>
</feature>
<dbReference type="NCBIfam" id="TIGR02477">
    <property type="entry name" value="PFKA_PPi"/>
    <property type="match status" value="1"/>
</dbReference>
<dbReference type="GO" id="GO:0046872">
    <property type="term" value="F:metal ion binding"/>
    <property type="evidence" value="ECO:0007669"/>
    <property type="project" value="UniProtKB-KW"/>
</dbReference>
<gene>
    <name evidence="12" type="ORF">KIPB_004974</name>
</gene>
<keyword evidence="6 10" id="KW-0418">Kinase</keyword>
<dbReference type="PANTHER" id="PTHR43650:SF1">
    <property type="entry name" value="PYROPHOSPHATE--FRUCTOSE 6-PHOSPHATE 1-PHOSPHOTRANSFERASE SUBUNIT BETA 2"/>
    <property type="match status" value="1"/>
</dbReference>
<dbReference type="EMBL" id="BDIP01001117">
    <property type="protein sequence ID" value="GIQ83624.1"/>
    <property type="molecule type" value="Genomic_DNA"/>
</dbReference>
<feature type="binding site" evidence="10">
    <location>
        <begin position="202"/>
        <end position="204"/>
    </location>
    <ligand>
        <name>substrate</name>
    </ligand>
</feature>
<evidence type="ECO:0000256" key="10">
    <source>
        <dbReference type="HAMAP-Rule" id="MF_03185"/>
    </source>
</evidence>
<sequence>MDRSPFEDYRRQFQPPVPAALAADHVTFKIGDPTESCEDQEQVKQFFPVTYGLPVLDMEIAEAPATPPAPIKMGVIFSGGQAPGGHNVLSGLYDKLHKINPENQLIGFIGGPSGLLDNKYVVIDADFIKPYRNMGGFDAICSGRTKIHTEEQFAASTATARLHQLNALAVIGGDDSNTNACLLAERFKADGLDTVVVGVPKTIDRDLMSPVGIDTSFGFDSATKVYASLIGNIETDCLSAKKYWHFVRLMGRSASHITLECALQCRPNICLVGEEVQAKGQSMEQVCQSMVDIIKARHQKGMNYGVALIPEGIIEFIPEFGVLIKELANIIGPAYDNGIIMTPEQVLPKLSEASQKVFAFVPPQFQLQLCTEPDSHGNPQVSKIETEKLLIAIIEQVLEADEELTSTKFFNTQSHFFGYEGRCVPPSNFDATYCYGLGQVAAILGVAQKTGYMACLRNVANHVSEWVPCGLPLTAMMNVEVRKNEAKPVIKKIMTDLSGRPFALFCSKREEWAQTDCYVNPGPIQYYDGEGPLRAVADRPTISLEEEARGRAQ</sequence>